<evidence type="ECO:0000313" key="3">
    <source>
        <dbReference type="Proteomes" id="UP001595190"/>
    </source>
</evidence>
<proteinExistence type="predicted"/>
<dbReference type="InterPro" id="IPR007138">
    <property type="entry name" value="ABM_dom"/>
</dbReference>
<evidence type="ECO:0000259" key="1">
    <source>
        <dbReference type="PROSITE" id="PS51725"/>
    </source>
</evidence>
<accession>A0ABV6ZN68</accession>
<organism evidence="2 3">
    <name type="scientific">Labrys neptuniae</name>
    <dbReference type="NCBI Taxonomy" id="376174"/>
    <lineage>
        <taxon>Bacteria</taxon>
        <taxon>Pseudomonadati</taxon>
        <taxon>Pseudomonadota</taxon>
        <taxon>Alphaproteobacteria</taxon>
        <taxon>Hyphomicrobiales</taxon>
        <taxon>Xanthobacteraceae</taxon>
        <taxon>Labrys</taxon>
    </lineage>
</organism>
<dbReference type="SUPFAM" id="SSF54909">
    <property type="entry name" value="Dimeric alpha+beta barrel"/>
    <property type="match status" value="1"/>
</dbReference>
<feature type="domain" description="ABM" evidence="1">
    <location>
        <begin position="2"/>
        <end position="91"/>
    </location>
</feature>
<dbReference type="EC" id="1.-.-.-" evidence="2"/>
<comment type="caution">
    <text evidence="2">The sequence shown here is derived from an EMBL/GenBank/DDBJ whole genome shotgun (WGS) entry which is preliminary data.</text>
</comment>
<dbReference type="Gene3D" id="3.30.70.100">
    <property type="match status" value="1"/>
</dbReference>
<name>A0ABV6ZN68_9HYPH</name>
<keyword evidence="2" id="KW-0560">Oxidoreductase</keyword>
<dbReference type="GO" id="GO:0004497">
    <property type="term" value="F:monooxygenase activity"/>
    <property type="evidence" value="ECO:0007669"/>
    <property type="project" value="UniProtKB-KW"/>
</dbReference>
<protein>
    <submittedName>
        <fullName evidence="2">Quinol monooxygenase</fullName>
        <ecNumber evidence="2">1.-.-.-</ecNumber>
    </submittedName>
</protein>
<dbReference type="RefSeq" id="WP_394314396.1">
    <property type="nucleotide sequence ID" value="NZ_JBHGPK010000020.1"/>
</dbReference>
<sequence length="100" mass="11318">MLIAILDFEVAPAQRSVALDQLLAEMPTVREMHGNIAFRPFADTLADTKITLVHEWEHRSDFDAYLASPCFARSGEVLRPMMTSAPISRRFEASLIEKVR</sequence>
<dbReference type="EMBL" id="JBHGPK010000020">
    <property type="protein sequence ID" value="MFC2253577.1"/>
    <property type="molecule type" value="Genomic_DNA"/>
</dbReference>
<dbReference type="Pfam" id="PF03992">
    <property type="entry name" value="ABM"/>
    <property type="match status" value="1"/>
</dbReference>
<dbReference type="InterPro" id="IPR011008">
    <property type="entry name" value="Dimeric_a/b-barrel"/>
</dbReference>
<dbReference type="Proteomes" id="UP001595190">
    <property type="component" value="Unassembled WGS sequence"/>
</dbReference>
<evidence type="ECO:0000313" key="2">
    <source>
        <dbReference type="EMBL" id="MFC2253577.1"/>
    </source>
</evidence>
<keyword evidence="2" id="KW-0503">Monooxygenase</keyword>
<dbReference type="PROSITE" id="PS51725">
    <property type="entry name" value="ABM"/>
    <property type="match status" value="1"/>
</dbReference>
<reference evidence="2 3" key="1">
    <citation type="submission" date="2024-09" db="EMBL/GenBank/DDBJ databases">
        <title>Description of Labrys sedimenti sp. nov., isolated from a diclofenac-degrading enrichment culture, and genome-based reclassification of Labrys portucalensis as a later heterotypic synonym of Labrys neptuniae.</title>
        <authorList>
            <person name="Tancsics A."/>
            <person name="Csepanyi A."/>
        </authorList>
    </citation>
    <scope>NUCLEOTIDE SEQUENCE [LARGE SCALE GENOMIC DNA]</scope>
    <source>
        <strain evidence="2 3">LMG 23412</strain>
    </source>
</reference>
<gene>
    <name evidence="2" type="ORF">ACETRX_28325</name>
</gene>